<gene>
    <name evidence="1" type="ORF">DCO61_10050</name>
    <name evidence="2" type="ORF">LS64_002705</name>
</gene>
<dbReference type="Proteomes" id="UP000029714">
    <property type="component" value="Unassembled WGS sequence"/>
</dbReference>
<reference evidence="1 4" key="4">
    <citation type="submission" date="2019-12" db="EMBL/GenBank/DDBJ databases">
        <title>Multi-Generational Helicobacter saguini Isolates.</title>
        <authorList>
            <person name="Mannion A."/>
            <person name="Shen Z."/>
            <person name="Fox J.G."/>
        </authorList>
    </citation>
    <scope>NUCLEOTIDE SEQUENCE [LARGE SCALE GENOMIC DNA]</scope>
    <source>
        <strain evidence="1">16-048</strain>
        <strain evidence="4">16-048 (F4)</strain>
    </source>
</reference>
<evidence type="ECO:0000313" key="2">
    <source>
        <dbReference type="EMBL" id="TLD95282.1"/>
    </source>
</evidence>
<comment type="caution">
    <text evidence="2">The sequence shown here is derived from an EMBL/GenBank/DDBJ whole genome shotgun (WGS) entry which is preliminary data.</text>
</comment>
<dbReference type="AlphaFoldDB" id="A0A347VQ10"/>
<keyword evidence="3" id="KW-1185">Reference proteome</keyword>
<protein>
    <submittedName>
        <fullName evidence="2">Uncharacterized protein</fullName>
    </submittedName>
</protein>
<dbReference type="OrthoDB" id="5334833at2"/>
<proteinExistence type="predicted"/>
<reference evidence="2 3" key="2">
    <citation type="journal article" date="2016" name="Infect. Immun.">
        <title>Helicobacter saguini, a Novel Helicobacter Isolated from Cotton-Top Tamarins with Ulcerative Colitis, Has Proinflammatory Properties and Induces Typhlocolitis and Dysplasia in Gnotobiotic IL-10-/- Mice.</title>
        <authorList>
            <person name="Shen Z."/>
            <person name="Mannion A."/>
            <person name="Whary M.T."/>
            <person name="Muthupalani S."/>
            <person name="Sheh A."/>
            <person name="Feng Y."/>
            <person name="Gong G."/>
            <person name="Vandamme P."/>
            <person name="Holcombe H.R."/>
            <person name="Paster B.J."/>
            <person name="Fox J.G."/>
        </authorList>
    </citation>
    <scope>NUCLEOTIDE SEQUENCE [LARGE SCALE GENOMIC DNA]</scope>
    <source>
        <strain evidence="2 3">MIT 97-6194</strain>
    </source>
</reference>
<dbReference type="Proteomes" id="UP000477070">
    <property type="component" value="Unassembled WGS sequence"/>
</dbReference>
<organism evidence="2 3">
    <name type="scientific">Helicobacter saguini</name>
    <dbReference type="NCBI Taxonomy" id="1548018"/>
    <lineage>
        <taxon>Bacteria</taxon>
        <taxon>Pseudomonadati</taxon>
        <taxon>Campylobacterota</taxon>
        <taxon>Epsilonproteobacteria</taxon>
        <taxon>Campylobacterales</taxon>
        <taxon>Helicobacteraceae</taxon>
        <taxon>Helicobacter</taxon>
    </lineage>
</organism>
<dbReference type="EMBL" id="JRMP02000003">
    <property type="protein sequence ID" value="TLD95282.1"/>
    <property type="molecule type" value="Genomic_DNA"/>
</dbReference>
<evidence type="ECO:0000313" key="1">
    <source>
        <dbReference type="EMBL" id="MWV70332.1"/>
    </source>
</evidence>
<name>A0A347VQ10_9HELI</name>
<reference evidence="2 3" key="1">
    <citation type="journal article" date="2014" name="Genome Announc.">
        <title>Draft genome sequences of eight enterohepatic helicobacter species isolated from both laboratory and wild rodents.</title>
        <authorList>
            <person name="Sheh A."/>
            <person name="Shen Z."/>
            <person name="Fox J.G."/>
        </authorList>
    </citation>
    <scope>NUCLEOTIDE SEQUENCE [LARGE SCALE GENOMIC DNA]</scope>
    <source>
        <strain evidence="2 3">MIT 97-6194</strain>
    </source>
</reference>
<sequence length="72" mass="8201">MESSVQTTQNYTTDNYETNFLNAKNALIHCQDSKNLSSCLICPSLFNCQTRESYVANVYKKMNRGQSGSFDF</sequence>
<evidence type="ECO:0000313" key="4">
    <source>
        <dbReference type="Proteomes" id="UP000477070"/>
    </source>
</evidence>
<evidence type="ECO:0000313" key="3">
    <source>
        <dbReference type="Proteomes" id="UP000029714"/>
    </source>
</evidence>
<accession>A0A347VQ10</accession>
<reference evidence="2" key="3">
    <citation type="submission" date="2018-04" db="EMBL/GenBank/DDBJ databases">
        <authorList>
            <person name="Sheh A."/>
            <person name="Shen Z."/>
            <person name="Mannion A.J."/>
            <person name="Fox J.G."/>
        </authorList>
    </citation>
    <scope>NUCLEOTIDE SEQUENCE</scope>
    <source>
        <strain evidence="2">MIT 97-6194</strain>
    </source>
</reference>
<dbReference type="EMBL" id="QBIU01000002">
    <property type="protein sequence ID" value="MWV70332.1"/>
    <property type="molecule type" value="Genomic_DNA"/>
</dbReference>
<dbReference type="RefSeq" id="WP_034572107.1">
    <property type="nucleotide sequence ID" value="NZ_JRMP02000003.1"/>
</dbReference>